<keyword evidence="2" id="KW-0472">Membrane</keyword>
<feature type="domain" description="SPOR" evidence="3">
    <location>
        <begin position="146"/>
        <end position="226"/>
    </location>
</feature>
<dbReference type="GO" id="GO:0042834">
    <property type="term" value="F:peptidoglycan binding"/>
    <property type="evidence" value="ECO:0007669"/>
    <property type="project" value="InterPro"/>
</dbReference>
<evidence type="ECO:0000313" key="4">
    <source>
        <dbReference type="EMBL" id="RIX32095.1"/>
    </source>
</evidence>
<comment type="caution">
    <text evidence="4">The sequence shown here is derived from an EMBL/GenBank/DDBJ whole genome shotgun (WGS) entry which is preliminary data.</text>
</comment>
<keyword evidence="2" id="KW-0812">Transmembrane</keyword>
<organism evidence="4 5">
    <name type="scientific">Sphingomonas edaphi</name>
    <dbReference type="NCBI Taxonomy" id="2315689"/>
    <lineage>
        <taxon>Bacteria</taxon>
        <taxon>Pseudomonadati</taxon>
        <taxon>Pseudomonadota</taxon>
        <taxon>Alphaproteobacteria</taxon>
        <taxon>Sphingomonadales</taxon>
        <taxon>Sphingomonadaceae</taxon>
        <taxon>Sphingomonas</taxon>
    </lineage>
</organism>
<feature type="compositionally biased region" description="Polar residues" evidence="1">
    <location>
        <begin position="89"/>
        <end position="98"/>
    </location>
</feature>
<keyword evidence="2" id="KW-1133">Transmembrane helix</keyword>
<feature type="transmembrane region" description="Helical" evidence="2">
    <location>
        <begin position="33"/>
        <end position="53"/>
    </location>
</feature>
<feature type="region of interest" description="Disordered" evidence="1">
    <location>
        <begin position="71"/>
        <end position="153"/>
    </location>
</feature>
<dbReference type="Gene3D" id="3.30.70.1070">
    <property type="entry name" value="Sporulation related repeat"/>
    <property type="match status" value="1"/>
</dbReference>
<dbReference type="InterPro" id="IPR036680">
    <property type="entry name" value="SPOR-like_sf"/>
</dbReference>
<evidence type="ECO:0000256" key="1">
    <source>
        <dbReference type="SAM" id="MobiDB-lite"/>
    </source>
</evidence>
<gene>
    <name evidence="4" type="ORF">D3M59_03745</name>
</gene>
<dbReference type="Pfam" id="PF05036">
    <property type="entry name" value="SPOR"/>
    <property type="match status" value="1"/>
</dbReference>
<evidence type="ECO:0000256" key="2">
    <source>
        <dbReference type="SAM" id="Phobius"/>
    </source>
</evidence>
<dbReference type="AlphaFoldDB" id="A0A418Q2C6"/>
<proteinExistence type="predicted"/>
<sequence>MSDGRAYDDQALPWLEAVDDEDGPRGVSARKMLVALAMVLAAGAIVAGTMFWLGRRDPVVTGAPELIKADPRPYKVRPTDPGGLDVTGDSETAYSTSAGEDPDAALDVGKMSDDMRPLPEPVEGAPPPKKIPPSETKEPAPDDAAPAGPSGPTIQLGAYASTVKADTAWSLLSGRFPEVASLKKVVVSATVKGKPFYRLRAVGSSDQTRAACSALRAAGESCLVVN</sequence>
<accession>A0A418Q2C6</accession>
<dbReference type="EMBL" id="QXTF01000001">
    <property type="protein sequence ID" value="RIX32095.1"/>
    <property type="molecule type" value="Genomic_DNA"/>
</dbReference>
<evidence type="ECO:0000313" key="5">
    <source>
        <dbReference type="Proteomes" id="UP000285023"/>
    </source>
</evidence>
<dbReference type="PROSITE" id="PS51724">
    <property type="entry name" value="SPOR"/>
    <property type="match status" value="1"/>
</dbReference>
<dbReference type="OrthoDB" id="7390714at2"/>
<protein>
    <submittedName>
        <fullName evidence="4">SPOR domain-containing protein</fullName>
    </submittedName>
</protein>
<feature type="compositionally biased region" description="Pro residues" evidence="1">
    <location>
        <begin position="118"/>
        <end position="131"/>
    </location>
</feature>
<name>A0A418Q2C6_9SPHN</name>
<reference evidence="4 5" key="1">
    <citation type="submission" date="2018-09" db="EMBL/GenBank/DDBJ databases">
        <title>Sphingomonas sp. DAC4.</title>
        <authorList>
            <person name="Seo T."/>
        </authorList>
    </citation>
    <scope>NUCLEOTIDE SEQUENCE [LARGE SCALE GENOMIC DNA]</scope>
    <source>
        <strain evidence="4 5">DAC4</strain>
    </source>
</reference>
<evidence type="ECO:0000259" key="3">
    <source>
        <dbReference type="PROSITE" id="PS51724"/>
    </source>
</evidence>
<dbReference type="Proteomes" id="UP000285023">
    <property type="component" value="Unassembled WGS sequence"/>
</dbReference>
<dbReference type="RefSeq" id="WP_119531698.1">
    <property type="nucleotide sequence ID" value="NZ_QXTF01000001.1"/>
</dbReference>
<keyword evidence="5" id="KW-1185">Reference proteome</keyword>
<dbReference type="InterPro" id="IPR007730">
    <property type="entry name" value="SPOR-like_dom"/>
</dbReference>
<feature type="compositionally biased region" description="Low complexity" evidence="1">
    <location>
        <begin position="142"/>
        <end position="152"/>
    </location>
</feature>